<sequence>MRTGKRTDCAYRLCIWCLLFFFWLVLSFLHLISFGLVFSTHDQVPRGPGNTEREPRICQQRFPTYYHTLLPLVRTRQWHRRIITPRCLLFPIICFLIVYSRPRAPRPVGRPLLGGRAGLDSGIDKRYPASLALVRLNV</sequence>
<gene>
    <name evidence="2" type="ORF">LY79DRAFT_174967</name>
</gene>
<keyword evidence="1" id="KW-1133">Transmembrane helix</keyword>
<reference evidence="2" key="1">
    <citation type="submission" date="2021-06" db="EMBL/GenBank/DDBJ databases">
        <title>Comparative genomics, transcriptomics and evolutionary studies reveal genomic signatures of adaptation to plant cell wall in hemibiotrophic fungi.</title>
        <authorList>
            <consortium name="DOE Joint Genome Institute"/>
            <person name="Baroncelli R."/>
            <person name="Diaz J.F."/>
            <person name="Benocci T."/>
            <person name="Peng M."/>
            <person name="Battaglia E."/>
            <person name="Haridas S."/>
            <person name="Andreopoulos W."/>
            <person name="Labutti K."/>
            <person name="Pangilinan J."/>
            <person name="Floch G.L."/>
            <person name="Makela M.R."/>
            <person name="Henrissat B."/>
            <person name="Grigoriev I.V."/>
            <person name="Crouch J.A."/>
            <person name="De Vries R.P."/>
            <person name="Sukno S.A."/>
            <person name="Thon M.R."/>
        </authorList>
    </citation>
    <scope>NUCLEOTIDE SEQUENCE</scope>
    <source>
        <strain evidence="2">CBS 125086</strain>
    </source>
</reference>
<evidence type="ECO:0000313" key="3">
    <source>
        <dbReference type="Proteomes" id="UP001230504"/>
    </source>
</evidence>
<dbReference type="GeneID" id="85435492"/>
<name>A0AAD8Q1J3_9PEZI</name>
<accession>A0AAD8Q1J3</accession>
<dbReference type="RefSeq" id="XP_060414907.1">
    <property type="nucleotide sequence ID" value="XM_060551252.1"/>
</dbReference>
<keyword evidence="1" id="KW-0472">Membrane</keyword>
<keyword evidence="3" id="KW-1185">Reference proteome</keyword>
<dbReference type="Proteomes" id="UP001230504">
    <property type="component" value="Unassembled WGS sequence"/>
</dbReference>
<dbReference type="EMBL" id="JAHLJV010000024">
    <property type="protein sequence ID" value="KAK1593621.1"/>
    <property type="molecule type" value="Genomic_DNA"/>
</dbReference>
<evidence type="ECO:0000313" key="2">
    <source>
        <dbReference type="EMBL" id="KAK1593621.1"/>
    </source>
</evidence>
<proteinExistence type="predicted"/>
<protein>
    <submittedName>
        <fullName evidence="2">Uncharacterized protein</fullName>
    </submittedName>
</protein>
<feature type="transmembrane region" description="Helical" evidence="1">
    <location>
        <begin position="82"/>
        <end position="100"/>
    </location>
</feature>
<organism evidence="2 3">
    <name type="scientific">Colletotrichum navitas</name>
    <dbReference type="NCBI Taxonomy" id="681940"/>
    <lineage>
        <taxon>Eukaryota</taxon>
        <taxon>Fungi</taxon>
        <taxon>Dikarya</taxon>
        <taxon>Ascomycota</taxon>
        <taxon>Pezizomycotina</taxon>
        <taxon>Sordariomycetes</taxon>
        <taxon>Hypocreomycetidae</taxon>
        <taxon>Glomerellales</taxon>
        <taxon>Glomerellaceae</taxon>
        <taxon>Colletotrichum</taxon>
        <taxon>Colletotrichum graminicola species complex</taxon>
    </lineage>
</organism>
<keyword evidence="1" id="KW-0812">Transmembrane</keyword>
<comment type="caution">
    <text evidence="2">The sequence shown here is derived from an EMBL/GenBank/DDBJ whole genome shotgun (WGS) entry which is preliminary data.</text>
</comment>
<dbReference type="AlphaFoldDB" id="A0AAD8Q1J3"/>
<evidence type="ECO:0000256" key="1">
    <source>
        <dbReference type="SAM" id="Phobius"/>
    </source>
</evidence>
<feature type="transmembrane region" description="Helical" evidence="1">
    <location>
        <begin position="12"/>
        <end position="38"/>
    </location>
</feature>